<accession>A0ABU9U0S3</accession>
<evidence type="ECO:0000313" key="2">
    <source>
        <dbReference type="EMBL" id="MEM5550392.1"/>
    </source>
</evidence>
<feature type="transmembrane region" description="Helical" evidence="1">
    <location>
        <begin position="155"/>
        <end position="174"/>
    </location>
</feature>
<sequence>MMDYIYGTDFTVVSEKIPDKLTAELIDTIQSQFLHTHPDMQINRFIVNVENRFGPRVRILAQNPGLTGMGMNYFYDFNAQLIEAERANNFYREVNSVWISLHEGDFAGYTGKMLYFLLGLLAVMAMILGNYIWIFKHNQKPENKVTRFKVATVHGFTSGVFLALASCFLMARFAGSIGLEKANYEILFLSLIAIKIGVTFSIKNHHIIIQLCYLICCITFIALPISDAIRILFSHHSILNTDWLLISCILLILAGLSWLLSVLHAKLKNKYVTRVNQQTKEVS</sequence>
<feature type="transmembrane region" description="Helical" evidence="1">
    <location>
        <begin position="186"/>
        <end position="202"/>
    </location>
</feature>
<reference evidence="2 3" key="1">
    <citation type="submission" date="2024-03" db="EMBL/GenBank/DDBJ databases">
        <title>Community enrichment and isolation of bacterial strains for fucoidan degradation.</title>
        <authorList>
            <person name="Sichert A."/>
        </authorList>
    </citation>
    <scope>NUCLEOTIDE SEQUENCE [LARGE SCALE GENOMIC DNA]</scope>
    <source>
        <strain evidence="2 3">AS81</strain>
    </source>
</reference>
<organism evidence="2 3">
    <name type="scientific">Pseudoalteromonas neustonica</name>
    <dbReference type="NCBI Taxonomy" id="1840331"/>
    <lineage>
        <taxon>Bacteria</taxon>
        <taxon>Pseudomonadati</taxon>
        <taxon>Pseudomonadota</taxon>
        <taxon>Gammaproteobacteria</taxon>
        <taxon>Alteromonadales</taxon>
        <taxon>Pseudoalteromonadaceae</taxon>
        <taxon>Pseudoalteromonas</taxon>
    </lineage>
</organism>
<proteinExistence type="predicted"/>
<dbReference type="Proteomes" id="UP001388366">
    <property type="component" value="Unassembled WGS sequence"/>
</dbReference>
<dbReference type="Pfam" id="PF03929">
    <property type="entry name" value="PepSY_TM"/>
    <property type="match status" value="1"/>
</dbReference>
<keyword evidence="1" id="KW-0812">Transmembrane</keyword>
<evidence type="ECO:0000256" key="1">
    <source>
        <dbReference type="SAM" id="Phobius"/>
    </source>
</evidence>
<keyword evidence="3" id="KW-1185">Reference proteome</keyword>
<keyword evidence="1" id="KW-1133">Transmembrane helix</keyword>
<feature type="transmembrane region" description="Helical" evidence="1">
    <location>
        <begin position="113"/>
        <end position="134"/>
    </location>
</feature>
<evidence type="ECO:0000313" key="3">
    <source>
        <dbReference type="Proteomes" id="UP001388366"/>
    </source>
</evidence>
<dbReference type="EMBL" id="JBBMQU010000008">
    <property type="protein sequence ID" value="MEM5550392.1"/>
    <property type="molecule type" value="Genomic_DNA"/>
</dbReference>
<keyword evidence="1" id="KW-0472">Membrane</keyword>
<protein>
    <submittedName>
        <fullName evidence="2">PepSY-associated TM helix domain-containing protein</fullName>
    </submittedName>
</protein>
<feature type="transmembrane region" description="Helical" evidence="1">
    <location>
        <begin position="243"/>
        <end position="263"/>
    </location>
</feature>
<dbReference type="InterPro" id="IPR005625">
    <property type="entry name" value="PepSY-ass_TM"/>
</dbReference>
<comment type="caution">
    <text evidence="2">The sequence shown here is derived from an EMBL/GenBank/DDBJ whole genome shotgun (WGS) entry which is preliminary data.</text>
</comment>
<dbReference type="RefSeq" id="WP_342883583.1">
    <property type="nucleotide sequence ID" value="NZ_JBBMQU010000008.1"/>
</dbReference>
<name>A0ABU9U0S3_9GAMM</name>
<gene>
    <name evidence="2" type="ORF">WNY63_06585</name>
</gene>
<feature type="transmembrane region" description="Helical" evidence="1">
    <location>
        <begin position="211"/>
        <end position="231"/>
    </location>
</feature>